<organism evidence="2 3">
    <name type="scientific">Monilinia fructigena</name>
    <dbReference type="NCBI Taxonomy" id="38457"/>
    <lineage>
        <taxon>Eukaryota</taxon>
        <taxon>Fungi</taxon>
        <taxon>Dikarya</taxon>
        <taxon>Ascomycota</taxon>
        <taxon>Pezizomycotina</taxon>
        <taxon>Leotiomycetes</taxon>
        <taxon>Helotiales</taxon>
        <taxon>Sclerotiniaceae</taxon>
        <taxon>Monilinia</taxon>
    </lineage>
</organism>
<gene>
    <name evidence="2" type="ORF">DID88_004323</name>
</gene>
<comment type="caution">
    <text evidence="2">The sequence shown here is derived from an EMBL/GenBank/DDBJ whole genome shotgun (WGS) entry which is preliminary data.</text>
</comment>
<dbReference type="GO" id="GO:0016787">
    <property type="term" value="F:hydrolase activity"/>
    <property type="evidence" value="ECO:0007669"/>
    <property type="project" value="InterPro"/>
</dbReference>
<evidence type="ECO:0000313" key="2">
    <source>
        <dbReference type="EMBL" id="RAL63245.1"/>
    </source>
</evidence>
<evidence type="ECO:0000259" key="1">
    <source>
        <dbReference type="Pfam" id="PF01738"/>
    </source>
</evidence>
<dbReference type="Gene3D" id="3.40.50.1820">
    <property type="entry name" value="alpha/beta hydrolase"/>
    <property type="match status" value="1"/>
</dbReference>
<dbReference type="Pfam" id="PF01738">
    <property type="entry name" value="DLH"/>
    <property type="match status" value="1"/>
</dbReference>
<accession>A0A395ISG6</accession>
<dbReference type="InterPro" id="IPR002925">
    <property type="entry name" value="Dienelactn_hydro"/>
</dbReference>
<dbReference type="InterPro" id="IPR029058">
    <property type="entry name" value="AB_hydrolase_fold"/>
</dbReference>
<keyword evidence="3" id="KW-1185">Reference proteome</keyword>
<dbReference type="OrthoDB" id="17560at2759"/>
<evidence type="ECO:0000313" key="3">
    <source>
        <dbReference type="Proteomes" id="UP000249056"/>
    </source>
</evidence>
<protein>
    <recommendedName>
        <fullName evidence="1">Dienelactone hydrolase domain-containing protein</fullName>
    </recommendedName>
</protein>
<reference evidence="2 3" key="1">
    <citation type="submission" date="2018-06" db="EMBL/GenBank/DDBJ databases">
        <title>Genome Sequence of the Brown Rot Fungal Pathogen Monilinia fructigena.</title>
        <authorList>
            <person name="Landi L."/>
            <person name="De Miccolis Angelini R.M."/>
            <person name="Pollastro S."/>
            <person name="Abate D."/>
            <person name="Faretra F."/>
            <person name="Romanazzi G."/>
        </authorList>
    </citation>
    <scope>NUCLEOTIDE SEQUENCE [LARGE SCALE GENOMIC DNA]</scope>
    <source>
        <strain evidence="2 3">Mfrg269</strain>
    </source>
</reference>
<dbReference type="PANTHER" id="PTHR17630:SF105">
    <property type="entry name" value="DIENELACTONE HYDROLASE FAMILY PROTEIN (AFU_ORTHOLOGUE AFUA_4G08790)"/>
    <property type="match status" value="1"/>
</dbReference>
<proteinExistence type="predicted"/>
<dbReference type="Proteomes" id="UP000249056">
    <property type="component" value="Unassembled WGS sequence"/>
</dbReference>
<sequence>MSSCCLSGKVHESTPTGKVEIIDDLSTYIAEPQDGSKAKTIIFLVDIFGYECKNVRLLADNYAKAGFYVCIPDIHQGNSLPLSFLQSFEPPLPTRNQQSLMEKTKATGIVSTTLSPWLIQHREGIAKLLISSFISHIRGLPGVAKNRCLGFLLGRSLCDISCAWRGGCGGGVLSVIDIGAGGFRGGSKTIEFGGGDQDSLLDQGTVEQIRGVLERRVGVPHEVRVYEDQVHGFLR</sequence>
<dbReference type="PANTHER" id="PTHR17630">
    <property type="entry name" value="DIENELACTONE HYDROLASE"/>
    <property type="match status" value="1"/>
</dbReference>
<feature type="domain" description="Dienelactone hydrolase" evidence="1">
    <location>
        <begin position="26"/>
        <end position="103"/>
    </location>
</feature>
<dbReference type="AlphaFoldDB" id="A0A395ISG6"/>
<dbReference type="EMBL" id="QKRW01000020">
    <property type="protein sequence ID" value="RAL63245.1"/>
    <property type="molecule type" value="Genomic_DNA"/>
</dbReference>
<name>A0A395ISG6_9HELO</name>